<dbReference type="EMBL" id="JANSHE010003101">
    <property type="protein sequence ID" value="KAJ2987700.1"/>
    <property type="molecule type" value="Genomic_DNA"/>
</dbReference>
<name>A0ACC1P6Q8_9APHY</name>
<reference evidence="1" key="1">
    <citation type="submission" date="2022-08" db="EMBL/GenBank/DDBJ databases">
        <title>Genome Sequence of Pycnoporus sanguineus.</title>
        <authorList>
            <person name="Buettner E."/>
        </authorList>
    </citation>
    <scope>NUCLEOTIDE SEQUENCE</scope>
    <source>
        <strain evidence="1">CG-C14</strain>
    </source>
</reference>
<accession>A0ACC1P6Q8</accession>
<comment type="caution">
    <text evidence="1">The sequence shown here is derived from an EMBL/GenBank/DDBJ whole genome shotgun (WGS) entry which is preliminary data.</text>
</comment>
<sequence>MPQDGELRVAVIADNLTHDVLCANMGDEYPTLFRSEQMSLVQLIVPTEVAHDTIAELGELGNVQFKDLNPDVNPFQRSFVGEIRRIDEMARRVRFFASQIEKEKEPIPIRPLYDSAPLVTVGPRAAQTIDELDVKLAEHEARLTQMNESYQLLSERLRELVEARHVLRETAVFFDQAASRETEARTSLDDSSAPLLQHDDREQQYSAGDFQFDLE</sequence>
<organism evidence="1 2">
    <name type="scientific">Trametes sanguinea</name>
    <dbReference type="NCBI Taxonomy" id="158606"/>
    <lineage>
        <taxon>Eukaryota</taxon>
        <taxon>Fungi</taxon>
        <taxon>Dikarya</taxon>
        <taxon>Basidiomycota</taxon>
        <taxon>Agaricomycotina</taxon>
        <taxon>Agaricomycetes</taxon>
        <taxon>Polyporales</taxon>
        <taxon>Polyporaceae</taxon>
        <taxon>Trametes</taxon>
    </lineage>
</organism>
<gene>
    <name evidence="1" type="ORF">NUW54_g9349</name>
</gene>
<proteinExistence type="predicted"/>
<evidence type="ECO:0000313" key="2">
    <source>
        <dbReference type="Proteomes" id="UP001144978"/>
    </source>
</evidence>
<evidence type="ECO:0000313" key="1">
    <source>
        <dbReference type="EMBL" id="KAJ2987700.1"/>
    </source>
</evidence>
<keyword evidence="2" id="KW-1185">Reference proteome</keyword>
<dbReference type="Proteomes" id="UP001144978">
    <property type="component" value="Unassembled WGS sequence"/>
</dbReference>
<protein>
    <submittedName>
        <fullName evidence="1">Uncharacterized protein</fullName>
    </submittedName>
</protein>